<gene>
    <name evidence="2" type="ORF">FOXYS1_13606</name>
</gene>
<proteinExistence type="predicted"/>
<evidence type="ECO:0000313" key="3">
    <source>
        <dbReference type="Proteomes" id="UP000558688"/>
    </source>
</evidence>
<feature type="region of interest" description="Disordered" evidence="1">
    <location>
        <begin position="1"/>
        <end position="21"/>
    </location>
</feature>
<feature type="compositionally biased region" description="Pro residues" evidence="1">
    <location>
        <begin position="12"/>
        <end position="21"/>
    </location>
</feature>
<comment type="caution">
    <text evidence="2">The sequence shown here is derived from an EMBL/GenBank/DDBJ whole genome shotgun (WGS) entry which is preliminary data.</text>
</comment>
<dbReference type="EMBL" id="JAAFOW010002886">
    <property type="protein sequence ID" value="KAF5255946.1"/>
    <property type="molecule type" value="Genomic_DNA"/>
</dbReference>
<feature type="compositionally biased region" description="Polar residues" evidence="1">
    <location>
        <begin position="1"/>
        <end position="10"/>
    </location>
</feature>
<dbReference type="AlphaFoldDB" id="A0A8H5A1V9"/>
<reference evidence="2" key="1">
    <citation type="submission" date="2020-02" db="EMBL/GenBank/DDBJ databases">
        <title>Identification and distribution of gene clusters putatively required for synthesis of sphingolipid metabolism inhibitors in phylogenetically diverse species of the filamentous fungus Fusarium.</title>
        <authorList>
            <person name="Kim H.-S."/>
            <person name="Busman M."/>
            <person name="Brown D.W."/>
            <person name="Divon H."/>
            <person name="Uhlig S."/>
            <person name="Proctor R.H."/>
        </authorList>
    </citation>
    <scope>NUCLEOTIDE SEQUENCE [LARGE SCALE GENOMIC DNA]</scope>
    <source>
        <strain evidence="2">NRRL 39464</strain>
    </source>
</reference>
<organism evidence="2 3">
    <name type="scientific">Fusarium oxysporum</name>
    <name type="common">Fusarium vascular wilt</name>
    <dbReference type="NCBI Taxonomy" id="5507"/>
    <lineage>
        <taxon>Eukaryota</taxon>
        <taxon>Fungi</taxon>
        <taxon>Dikarya</taxon>
        <taxon>Ascomycota</taxon>
        <taxon>Pezizomycotina</taxon>
        <taxon>Sordariomycetes</taxon>
        <taxon>Hypocreomycetidae</taxon>
        <taxon>Hypocreales</taxon>
        <taxon>Nectriaceae</taxon>
        <taxon>Fusarium</taxon>
        <taxon>Fusarium oxysporum species complex</taxon>
    </lineage>
</organism>
<evidence type="ECO:0000313" key="2">
    <source>
        <dbReference type="EMBL" id="KAF5255946.1"/>
    </source>
</evidence>
<sequence>MQFPTSQSSAYPPRPVTPPTHPCGVTPTTTCVETPSKFASTWFTHDAAPRAFICSRCFVDHIYETPFRGSFKHCYYNDGVPRKCMLGAIHKMKNIEWPAAVRHRSLDQVLAFWRIRQDIPHCSGAAAQKNTLWYTSDNLANLKFCRACYQDNLSFSALGARFQPRHLSAETTCSSAILYVKRMVDTHAVSGDWPTFIREVKARLDFPACNGLQQVSAKERAFFTPKRHFANLNVCLGCFCDYFHDTPNQDMFAQRTPDSAQLTCAMGHLNILLPTLESLEKRNWGPKCARWYTLRSNPEGFAVCGACVAGIIEPLGGAKFFISRTSPWHGICCFNRAYPRAVELLQHFTDSLYTGQQKDLDDYTFKFAHVPKCPRNDLDAGKGIRYWGWDYVHICEECYLQFARGTTLEARFELHGTRTDKARMCDLYSPRMRHLFNQACTSGDLNSFLALGQHRRVVYLETVPTVRQLLIQQRVSMNQSMMYGNMGSVYKSIGGAIDATQGHAYTGEQHMKIR</sequence>
<evidence type="ECO:0000256" key="1">
    <source>
        <dbReference type="SAM" id="MobiDB-lite"/>
    </source>
</evidence>
<evidence type="ECO:0008006" key="4">
    <source>
        <dbReference type="Google" id="ProtNLM"/>
    </source>
</evidence>
<dbReference type="Proteomes" id="UP000558688">
    <property type="component" value="Unassembled WGS sequence"/>
</dbReference>
<accession>A0A8H5A1V9</accession>
<name>A0A8H5A1V9_FUSOX</name>
<protein>
    <recommendedName>
        <fullName evidence="4">Integral membrane protein</fullName>
    </recommendedName>
</protein>